<evidence type="ECO:0000313" key="3">
    <source>
        <dbReference type="Proteomes" id="UP001183388"/>
    </source>
</evidence>
<dbReference type="RefSeq" id="WP_311628371.1">
    <property type="nucleotide sequence ID" value="NZ_JAVREN010000001.1"/>
</dbReference>
<sequence length="270" mass="28853">MSNFRPQQGVSAPPPGVDPAVPHSPRVWNYWLGGEDHYPADREAGERVRSMYPGISDYARANRAFLGRAVRLAVGGGVRQFLDIGAGLPTADNTHQVAQRAAPEARVVYVDNDPLVLAQSGPLLTSTPEGATAYVTGDLHDPEAVLRAASRTLDLTRPVAVLLLSVMMFTADDAEAYGIIRRLMNGLAPGSHLILSHTVTGPGWEDMDAAVTSWNEVGTPKLKQRTPSAISGFFTGLDLLPPGIVSCTHWRPDGEPGPEVAMFCGVGRKP</sequence>
<reference evidence="3" key="1">
    <citation type="submission" date="2023-07" db="EMBL/GenBank/DDBJ databases">
        <title>30 novel species of actinomycetes from the DSMZ collection.</title>
        <authorList>
            <person name="Nouioui I."/>
        </authorList>
    </citation>
    <scope>NUCLEOTIDE SEQUENCE [LARGE SCALE GENOMIC DNA]</scope>
    <source>
        <strain evidence="3">DSM 44917</strain>
    </source>
</reference>
<dbReference type="GO" id="GO:0008168">
    <property type="term" value="F:methyltransferase activity"/>
    <property type="evidence" value="ECO:0007669"/>
    <property type="project" value="UniProtKB-KW"/>
</dbReference>
<feature type="compositionally biased region" description="Polar residues" evidence="1">
    <location>
        <begin position="1"/>
        <end position="10"/>
    </location>
</feature>
<name>A0ABU2L1Q8_9ACTN</name>
<accession>A0ABU2L1Q8</accession>
<dbReference type="InterPro" id="IPR029063">
    <property type="entry name" value="SAM-dependent_MTases_sf"/>
</dbReference>
<gene>
    <name evidence="2" type="ORF">RM780_00575</name>
</gene>
<evidence type="ECO:0000313" key="2">
    <source>
        <dbReference type="EMBL" id="MDT0305460.1"/>
    </source>
</evidence>
<dbReference type="PIRSF" id="PIRSF017393">
    <property type="entry name" value="MTase_SAV2177"/>
    <property type="match status" value="1"/>
</dbReference>
<keyword evidence="2" id="KW-0489">Methyltransferase</keyword>
<dbReference type="InterPro" id="IPR006764">
    <property type="entry name" value="SAM_dep_MeTrfase_SAV2177_type"/>
</dbReference>
<feature type="region of interest" description="Disordered" evidence="1">
    <location>
        <begin position="1"/>
        <end position="20"/>
    </location>
</feature>
<dbReference type="EMBL" id="JAVREN010000001">
    <property type="protein sequence ID" value="MDT0305460.1"/>
    <property type="molecule type" value="Genomic_DNA"/>
</dbReference>
<dbReference type="SUPFAM" id="SSF53335">
    <property type="entry name" value="S-adenosyl-L-methionine-dependent methyltransferases"/>
    <property type="match status" value="1"/>
</dbReference>
<keyword evidence="2" id="KW-0808">Transferase</keyword>
<dbReference type="Gene3D" id="3.40.50.150">
    <property type="entry name" value="Vaccinia Virus protein VP39"/>
    <property type="match status" value="1"/>
</dbReference>
<evidence type="ECO:0000256" key="1">
    <source>
        <dbReference type="SAM" id="MobiDB-lite"/>
    </source>
</evidence>
<dbReference type="GO" id="GO:0032259">
    <property type="term" value="P:methylation"/>
    <property type="evidence" value="ECO:0007669"/>
    <property type="project" value="UniProtKB-KW"/>
</dbReference>
<dbReference type="EC" id="2.1.1.-" evidence="2"/>
<organism evidence="2 3">
    <name type="scientific">Streptomyces boetiae</name>
    <dbReference type="NCBI Taxonomy" id="3075541"/>
    <lineage>
        <taxon>Bacteria</taxon>
        <taxon>Bacillati</taxon>
        <taxon>Actinomycetota</taxon>
        <taxon>Actinomycetes</taxon>
        <taxon>Kitasatosporales</taxon>
        <taxon>Streptomycetaceae</taxon>
        <taxon>Streptomyces</taxon>
    </lineage>
</organism>
<protein>
    <submittedName>
        <fullName evidence="2">SAM-dependent methyltransferase</fullName>
        <ecNumber evidence="2">2.1.1.-</ecNumber>
    </submittedName>
</protein>
<comment type="caution">
    <text evidence="2">The sequence shown here is derived from an EMBL/GenBank/DDBJ whole genome shotgun (WGS) entry which is preliminary data.</text>
</comment>
<keyword evidence="3" id="KW-1185">Reference proteome</keyword>
<dbReference type="Pfam" id="PF04672">
    <property type="entry name" value="Methyltransf_19"/>
    <property type="match status" value="1"/>
</dbReference>
<dbReference type="Proteomes" id="UP001183388">
    <property type="component" value="Unassembled WGS sequence"/>
</dbReference>
<proteinExistence type="predicted"/>